<evidence type="ECO:0000256" key="5">
    <source>
        <dbReference type="ARBA" id="ARBA00022741"/>
    </source>
</evidence>
<name>I2MVK9_STRT9</name>
<evidence type="ECO:0000313" key="9">
    <source>
        <dbReference type="EMBL" id="QKM70579.1"/>
    </source>
</evidence>
<dbReference type="InterPro" id="IPR050388">
    <property type="entry name" value="ABC_Ni/Peptide_Import"/>
</dbReference>
<dbReference type="SMART" id="SM00382">
    <property type="entry name" value="AAA"/>
    <property type="match status" value="1"/>
</dbReference>
<evidence type="ECO:0000256" key="1">
    <source>
        <dbReference type="ARBA" id="ARBA00004202"/>
    </source>
</evidence>
<dbReference type="PANTHER" id="PTHR43297">
    <property type="entry name" value="OLIGOPEPTIDE TRANSPORT ATP-BINDING PROTEIN APPD"/>
    <property type="match status" value="1"/>
</dbReference>
<evidence type="ECO:0000256" key="4">
    <source>
        <dbReference type="ARBA" id="ARBA00022475"/>
    </source>
</evidence>
<dbReference type="PANTHER" id="PTHR43297:SF2">
    <property type="entry name" value="DIPEPTIDE TRANSPORT ATP-BINDING PROTEIN DPPD"/>
    <property type="match status" value="1"/>
</dbReference>
<evidence type="ECO:0000256" key="7">
    <source>
        <dbReference type="ARBA" id="ARBA00023136"/>
    </source>
</evidence>
<accession>I2MVK9</accession>
<dbReference type="InterPro" id="IPR003439">
    <property type="entry name" value="ABC_transporter-like_ATP-bd"/>
</dbReference>
<evidence type="ECO:0000256" key="8">
    <source>
        <dbReference type="SAM" id="MobiDB-lite"/>
    </source>
</evidence>
<comment type="similarity">
    <text evidence="2">Belongs to the ABC transporter superfamily.</text>
</comment>
<dbReference type="PROSITE" id="PS00211">
    <property type="entry name" value="ABC_TRANSPORTER_1"/>
    <property type="match status" value="1"/>
</dbReference>
<evidence type="ECO:0000256" key="3">
    <source>
        <dbReference type="ARBA" id="ARBA00022448"/>
    </source>
</evidence>
<dbReference type="CDD" id="cd03257">
    <property type="entry name" value="ABC_NikE_OppD_transporters"/>
    <property type="match status" value="1"/>
</dbReference>
<keyword evidence="10" id="KW-1185">Reference proteome</keyword>
<dbReference type="Gene3D" id="3.40.50.300">
    <property type="entry name" value="P-loop containing nucleotide triphosphate hydrolases"/>
    <property type="match status" value="1"/>
</dbReference>
<keyword evidence="7" id="KW-0472">Membrane</keyword>
<sequence length="291" mass="30476">MSIPDPRPATATSTGKTPPADTDTGELLAVRELTVRTRTGQALVDGLSFAIGPGERLGLIGESGSGKSLTSLAALGLLPGGLTAEGSIRLAGTEIVGAPEKRLVKVRGRDAAIVFQEPLTALDPLMRVGRQIAGPLARHQGLKGAALRSAVTGALEQVRLPDPERIARARPHEISGGQRQRVALAMALACAPRLLIADEPTTALDVTVQAELLGLLDTLVQERNMSLLFISHDLAVVAGIADRVVVMKDGRAVEEGSVRDVVGAPRDPYTAALVDSARTLEDALERRKAAR</sequence>
<dbReference type="InterPro" id="IPR017871">
    <property type="entry name" value="ABC_transporter-like_CS"/>
</dbReference>
<evidence type="ECO:0000256" key="2">
    <source>
        <dbReference type="ARBA" id="ARBA00005417"/>
    </source>
</evidence>
<keyword evidence="5" id="KW-0547">Nucleotide-binding</keyword>
<keyword evidence="4" id="KW-1003">Cell membrane</keyword>
<dbReference type="InterPro" id="IPR027417">
    <property type="entry name" value="P-loop_NTPase"/>
</dbReference>
<dbReference type="Proteomes" id="UP000005940">
    <property type="component" value="Chromosome"/>
</dbReference>
<proteinExistence type="inferred from homology"/>
<dbReference type="GO" id="GO:0005524">
    <property type="term" value="F:ATP binding"/>
    <property type="evidence" value="ECO:0007669"/>
    <property type="project" value="UniProtKB-KW"/>
</dbReference>
<comment type="subcellular location">
    <subcellularLocation>
        <location evidence="1">Cell membrane</location>
        <topology evidence="1">Peripheral membrane protein</topology>
    </subcellularLocation>
</comment>
<organism evidence="9 10">
    <name type="scientific">Streptomyces tsukubensis (strain DSM 42081 / NBRC 108919 / NRRL 18488 / 9993)</name>
    <dbReference type="NCBI Taxonomy" id="1114943"/>
    <lineage>
        <taxon>Bacteria</taxon>
        <taxon>Bacillati</taxon>
        <taxon>Actinomycetota</taxon>
        <taxon>Actinomycetes</taxon>
        <taxon>Kitasatosporales</taxon>
        <taxon>Streptomycetaceae</taxon>
        <taxon>Streptomyces</taxon>
    </lineage>
</organism>
<dbReference type="PROSITE" id="PS50893">
    <property type="entry name" value="ABC_TRANSPORTER_2"/>
    <property type="match status" value="1"/>
</dbReference>
<keyword evidence="6 9" id="KW-0067">ATP-binding</keyword>
<dbReference type="RefSeq" id="WP_006350230.1">
    <property type="nucleotide sequence ID" value="NZ_CP029159.1"/>
</dbReference>
<evidence type="ECO:0000313" key="10">
    <source>
        <dbReference type="Proteomes" id="UP000005940"/>
    </source>
</evidence>
<dbReference type="GO" id="GO:0005886">
    <property type="term" value="C:plasma membrane"/>
    <property type="evidence" value="ECO:0007669"/>
    <property type="project" value="UniProtKB-SubCell"/>
</dbReference>
<dbReference type="InterPro" id="IPR003593">
    <property type="entry name" value="AAA+_ATPase"/>
</dbReference>
<gene>
    <name evidence="9" type="ORF">STSU_028995</name>
</gene>
<protein>
    <submittedName>
        <fullName evidence="9">ABC transporter ATP-binding protein</fullName>
    </submittedName>
</protein>
<feature type="region of interest" description="Disordered" evidence="8">
    <location>
        <begin position="1"/>
        <end position="23"/>
    </location>
</feature>
<dbReference type="Pfam" id="PF00005">
    <property type="entry name" value="ABC_tran"/>
    <property type="match status" value="1"/>
</dbReference>
<reference evidence="9 10" key="1">
    <citation type="journal article" date="2012" name="J. Bacteriol.">
        <title>Draft genome of Streptomyces tsukubaensis NRRL 18488, the producer of the clinically important immunosuppressant tacrolimus (FK506).</title>
        <authorList>
            <person name="Barreiro C."/>
            <person name="Prieto C."/>
            <person name="Sola-Landa A."/>
            <person name="Solera E."/>
            <person name="Martinez-Castro M."/>
            <person name="Perez-Redondo R."/>
            <person name="Garcia-Estrada C."/>
            <person name="Aparicio J.F."/>
            <person name="Fernandez-Martinez L.T."/>
            <person name="Santos-Aberturas J."/>
            <person name="Salehi-Najafabadi Z."/>
            <person name="Rodriguez-Garcia A."/>
            <person name="Tauch A."/>
            <person name="Martin J.F."/>
        </authorList>
    </citation>
    <scope>NUCLEOTIDE SEQUENCE [LARGE SCALE GENOMIC DNA]</scope>
    <source>
        <strain evidence="10">DSM 42081 / NBRC 108919 / NRRL 18488 / 9993</strain>
    </source>
</reference>
<keyword evidence="3" id="KW-0813">Transport</keyword>
<dbReference type="AlphaFoldDB" id="I2MVK9"/>
<dbReference type="EMBL" id="CP029159">
    <property type="protein sequence ID" value="QKM70579.1"/>
    <property type="molecule type" value="Genomic_DNA"/>
</dbReference>
<evidence type="ECO:0000256" key="6">
    <source>
        <dbReference type="ARBA" id="ARBA00022840"/>
    </source>
</evidence>
<dbReference type="SUPFAM" id="SSF52540">
    <property type="entry name" value="P-loop containing nucleoside triphosphate hydrolases"/>
    <property type="match status" value="1"/>
</dbReference>
<dbReference type="GO" id="GO:0016887">
    <property type="term" value="F:ATP hydrolysis activity"/>
    <property type="evidence" value="ECO:0007669"/>
    <property type="project" value="InterPro"/>
</dbReference>